<keyword evidence="2" id="KW-1185">Reference proteome</keyword>
<organism evidence="1 2">
    <name type="scientific">Gordonia aquimaris</name>
    <dbReference type="NCBI Taxonomy" id="2984863"/>
    <lineage>
        <taxon>Bacteria</taxon>
        <taxon>Bacillati</taxon>
        <taxon>Actinomycetota</taxon>
        <taxon>Actinomycetes</taxon>
        <taxon>Mycobacteriales</taxon>
        <taxon>Gordoniaceae</taxon>
        <taxon>Gordonia</taxon>
    </lineage>
</organism>
<protein>
    <submittedName>
        <fullName evidence="1">Uncharacterized protein</fullName>
    </submittedName>
</protein>
<accession>A0A9X3I5T6</accession>
<dbReference type="AlphaFoldDB" id="A0A9X3I5T6"/>
<name>A0A9X3I5T6_9ACTN</name>
<proteinExistence type="predicted"/>
<dbReference type="Proteomes" id="UP001143347">
    <property type="component" value="Unassembled WGS sequence"/>
</dbReference>
<sequence>MGEQLFVRPVDPSTNGRTAPFDDASIRSFVARHLLPIATADLDADDAPPVDGGRRVAGTTYVDRSGIRVDIGPEAIVVHESGHAAEQTIFAALTEIGGIAIDPEQALAISCDVTWLDATYSPIDTLVVVSTATELSAAMRTVLPEAGIVDGRRR</sequence>
<gene>
    <name evidence="1" type="ORF">OSB52_16000</name>
</gene>
<dbReference type="EMBL" id="JAPKFM010000017">
    <property type="protein sequence ID" value="MCX2965591.1"/>
    <property type="molecule type" value="Genomic_DNA"/>
</dbReference>
<evidence type="ECO:0000313" key="2">
    <source>
        <dbReference type="Proteomes" id="UP001143347"/>
    </source>
</evidence>
<dbReference type="RefSeq" id="WP_235725787.1">
    <property type="nucleotide sequence ID" value="NZ_JAPKFM010000017.1"/>
</dbReference>
<reference evidence="1" key="1">
    <citation type="submission" date="2022-10" db="EMBL/GenBank/DDBJ databases">
        <title>WGS of marine actinomycetes from Thailand.</title>
        <authorList>
            <person name="Thawai C."/>
        </authorList>
    </citation>
    <scope>NUCLEOTIDE SEQUENCE</scope>
    <source>
        <strain evidence="1">SW21</strain>
    </source>
</reference>
<comment type="caution">
    <text evidence="1">The sequence shown here is derived from an EMBL/GenBank/DDBJ whole genome shotgun (WGS) entry which is preliminary data.</text>
</comment>
<evidence type="ECO:0000313" key="1">
    <source>
        <dbReference type="EMBL" id="MCX2965591.1"/>
    </source>
</evidence>